<dbReference type="STRING" id="477680.SAMN05421788_106290"/>
<evidence type="ECO:0000313" key="2">
    <source>
        <dbReference type="Proteomes" id="UP000186917"/>
    </source>
</evidence>
<keyword evidence="2" id="KW-1185">Reference proteome</keyword>
<reference evidence="2" key="1">
    <citation type="submission" date="2017-01" db="EMBL/GenBank/DDBJ databases">
        <authorList>
            <person name="Varghese N."/>
            <person name="Submissions S."/>
        </authorList>
    </citation>
    <scope>NUCLEOTIDE SEQUENCE [LARGE SCALE GENOMIC DNA]</scope>
    <source>
        <strain evidence="2">DSM 21054</strain>
    </source>
</reference>
<accession>A0A1N7QR25</accession>
<proteinExistence type="predicted"/>
<organism evidence="1 2">
    <name type="scientific">Filimonas lacunae</name>
    <dbReference type="NCBI Taxonomy" id="477680"/>
    <lineage>
        <taxon>Bacteria</taxon>
        <taxon>Pseudomonadati</taxon>
        <taxon>Bacteroidota</taxon>
        <taxon>Chitinophagia</taxon>
        <taxon>Chitinophagales</taxon>
        <taxon>Chitinophagaceae</taxon>
        <taxon>Filimonas</taxon>
    </lineage>
</organism>
<dbReference type="RefSeq" id="WP_096510922.1">
    <property type="nucleotide sequence ID" value="NZ_AP017422.1"/>
</dbReference>
<protein>
    <recommendedName>
        <fullName evidence="3">ParB-like nuclease domain-containing protein</fullName>
    </recommendedName>
</protein>
<dbReference type="Proteomes" id="UP000186917">
    <property type="component" value="Unassembled WGS sequence"/>
</dbReference>
<evidence type="ECO:0000313" key="1">
    <source>
        <dbReference type="EMBL" id="SIT25342.1"/>
    </source>
</evidence>
<dbReference type="OrthoDB" id="771639at2"/>
<dbReference type="EMBL" id="FTOR01000006">
    <property type="protein sequence ID" value="SIT25342.1"/>
    <property type="molecule type" value="Genomic_DNA"/>
</dbReference>
<name>A0A1N7QR25_9BACT</name>
<evidence type="ECO:0008006" key="3">
    <source>
        <dbReference type="Google" id="ProtNLM"/>
    </source>
</evidence>
<gene>
    <name evidence="1" type="ORF">SAMN05421788_106290</name>
</gene>
<dbReference type="AlphaFoldDB" id="A0A1N7QR25"/>
<sequence length="126" mass="14082">MPITSEHVRALIESGNLLQASQPKICLPLINRLYLKISKGIQVPDIKVVNGIICDGHHRYIASRLADVPLGHAAGVSSHPDITSWEAVSIDEDEWDTPETIQKYMEEDAEYNSLTYKELVELLNNS</sequence>